<keyword evidence="2" id="KW-1185">Reference proteome</keyword>
<dbReference type="Proteomes" id="UP000199118">
    <property type="component" value="Unassembled WGS sequence"/>
</dbReference>
<evidence type="ECO:0000313" key="2">
    <source>
        <dbReference type="Proteomes" id="UP000199118"/>
    </source>
</evidence>
<proteinExistence type="predicted"/>
<accession>A0A1H2SVU8</accession>
<reference evidence="1 2" key="1">
    <citation type="submission" date="2016-10" db="EMBL/GenBank/DDBJ databases">
        <authorList>
            <person name="de Groot N.N."/>
        </authorList>
    </citation>
    <scope>NUCLEOTIDE SEQUENCE [LARGE SCALE GENOMIC DNA]</scope>
    <source>
        <strain evidence="1 2">DSM 17890</strain>
    </source>
</reference>
<dbReference type="InterPro" id="IPR021791">
    <property type="entry name" value="Phage_TAC_11"/>
</dbReference>
<evidence type="ECO:0000313" key="1">
    <source>
        <dbReference type="EMBL" id="SDW35718.1"/>
    </source>
</evidence>
<dbReference type="Pfam" id="PF11836">
    <property type="entry name" value="Phage_TAC_11"/>
    <property type="match status" value="1"/>
</dbReference>
<protein>
    <submittedName>
        <fullName evidence="1">Phage tail tube protein, GTA-gp10</fullName>
    </submittedName>
</protein>
<dbReference type="RefSeq" id="WP_092679796.1">
    <property type="nucleotide sequence ID" value="NZ_FNMZ01000001.1"/>
</dbReference>
<dbReference type="AlphaFoldDB" id="A0A1H2SVU8"/>
<dbReference type="STRING" id="356660.SAMN05444336_101795"/>
<name>A0A1H2SVU8_9RHOB</name>
<gene>
    <name evidence="1" type="ORF">SAMN05444336_101795</name>
</gene>
<dbReference type="EMBL" id="FNMZ01000001">
    <property type="protein sequence ID" value="SDW35718.1"/>
    <property type="molecule type" value="Genomic_DNA"/>
</dbReference>
<dbReference type="OrthoDB" id="7206814at2"/>
<sequence length="105" mass="10729">MANAARGEVDLVVDGVPRVLRLTLGGMAELETRLGVGGLAELVERFETDAYRADDLIALLAAGLRGGGFEVSDAEFAGMQVAGGAAGATRAAAQLLIASFAPLER</sequence>
<organism evidence="1 2">
    <name type="scientific">Albimonas donghaensis</name>
    <dbReference type="NCBI Taxonomy" id="356660"/>
    <lineage>
        <taxon>Bacteria</taxon>
        <taxon>Pseudomonadati</taxon>
        <taxon>Pseudomonadota</taxon>
        <taxon>Alphaproteobacteria</taxon>
        <taxon>Rhodobacterales</taxon>
        <taxon>Paracoccaceae</taxon>
        <taxon>Albimonas</taxon>
    </lineage>
</organism>